<accession>A0A7C3A9B3</accession>
<dbReference type="InterPro" id="IPR036005">
    <property type="entry name" value="Creatinase/aminopeptidase-like"/>
</dbReference>
<dbReference type="InterPro" id="IPR029149">
    <property type="entry name" value="Creatin/AminoP/Spt16_N"/>
</dbReference>
<dbReference type="GO" id="GO:0004177">
    <property type="term" value="F:aminopeptidase activity"/>
    <property type="evidence" value="ECO:0007669"/>
    <property type="project" value="UniProtKB-KW"/>
</dbReference>
<dbReference type="AlphaFoldDB" id="A0A7C3A9B3"/>
<dbReference type="SUPFAM" id="SSF53092">
    <property type="entry name" value="Creatinase/prolidase N-terminal domain"/>
    <property type="match status" value="1"/>
</dbReference>
<dbReference type="Gene3D" id="3.90.230.10">
    <property type="entry name" value="Creatinase/methionine aminopeptidase superfamily"/>
    <property type="match status" value="1"/>
</dbReference>
<keyword evidence="2" id="KW-0645">Protease</keyword>
<dbReference type="InterPro" id="IPR050659">
    <property type="entry name" value="Peptidase_M24B"/>
</dbReference>
<keyword evidence="2" id="KW-0378">Hydrolase</keyword>
<evidence type="ECO:0000259" key="1">
    <source>
        <dbReference type="Pfam" id="PF00557"/>
    </source>
</evidence>
<dbReference type="Pfam" id="PF00557">
    <property type="entry name" value="Peptidase_M24"/>
    <property type="match status" value="1"/>
</dbReference>
<dbReference type="PANTHER" id="PTHR46112:SF8">
    <property type="entry name" value="CYTOPLASMIC PEPTIDASE PEPQ-RELATED"/>
    <property type="match status" value="1"/>
</dbReference>
<dbReference type="Gene3D" id="3.40.350.10">
    <property type="entry name" value="Creatinase/prolidase N-terminal domain"/>
    <property type="match status" value="1"/>
</dbReference>
<dbReference type="SUPFAM" id="SSF55920">
    <property type="entry name" value="Creatinase/aminopeptidase"/>
    <property type="match status" value="1"/>
</dbReference>
<comment type="caution">
    <text evidence="2">The sequence shown here is derived from an EMBL/GenBank/DDBJ whole genome shotgun (WGS) entry which is preliminary data.</text>
</comment>
<feature type="domain" description="Peptidase M24" evidence="1">
    <location>
        <begin position="174"/>
        <end position="382"/>
    </location>
</feature>
<evidence type="ECO:0000313" key="2">
    <source>
        <dbReference type="EMBL" id="HEX71632.1"/>
    </source>
</evidence>
<gene>
    <name evidence="2" type="ORF">ENP13_10395</name>
</gene>
<name>A0A7C3A9B3_9BACT</name>
<organism evidence="2">
    <name type="scientific">Thermorudis sp</name>
    <dbReference type="NCBI Taxonomy" id="1969470"/>
    <lineage>
        <taxon>Bacteria</taxon>
        <taxon>Pseudomonadati</taxon>
        <taxon>Thermomicrobiota</taxon>
        <taxon>Thermomicrobia</taxon>
        <taxon>Thermomicrobia incertae sedis</taxon>
        <taxon>Thermorudis</taxon>
    </lineage>
</organism>
<keyword evidence="2" id="KW-0031">Aminopeptidase</keyword>
<protein>
    <submittedName>
        <fullName evidence="2">Aminopeptidase P family protein</fullName>
    </submittedName>
</protein>
<dbReference type="InterPro" id="IPR000994">
    <property type="entry name" value="Pept_M24"/>
</dbReference>
<dbReference type="CDD" id="cd01066">
    <property type="entry name" value="APP_MetAP"/>
    <property type="match status" value="1"/>
</dbReference>
<reference evidence="2" key="1">
    <citation type="journal article" date="2020" name="mSystems">
        <title>Genome- and Community-Level Interaction Insights into Carbon Utilization and Element Cycling Functions of Hydrothermarchaeota in Hydrothermal Sediment.</title>
        <authorList>
            <person name="Zhou Z."/>
            <person name="Liu Y."/>
            <person name="Xu W."/>
            <person name="Pan J."/>
            <person name="Luo Z.H."/>
            <person name="Li M."/>
        </authorList>
    </citation>
    <scope>NUCLEOTIDE SEQUENCE [LARGE SCALE GENOMIC DNA]</scope>
    <source>
        <strain evidence="2">SpSt-192</strain>
    </source>
</reference>
<dbReference type="EMBL" id="DSID01000790">
    <property type="protein sequence ID" value="HEX71632.1"/>
    <property type="molecule type" value="Genomic_DNA"/>
</dbReference>
<sequence>MGVDFEQRVDYARLRQERLARAQAALEQSELGALLLFDMNNVRYVTSTHIGEWARDKMARFVLLPRGDNPILWDFGSAARHHRLYAPWLPTSSWRAGVSSLRGAMAPSSGISAGLARTIAAELRARGLADAPIGIDVVDWPTVAALQAEGLKVTDGQQVMLAARRIKTQDEIALLKHAAGMVDAAYDALYRALRPGVRENELVALVNQVLYTLGSDEVEAVNAVSGERCSPHPHVFADRLLRPGDQAFFDIIHAFNGYRTCYYRTFVVGSATPAQVDAYKQCREWIDAAIAAVRPGVTTDEIARLWPRAEEFGFADEAECFGLQFGHGVGLALWEPPIISRLVSLEHPEPLEAGMVIALETYCPARDGYSAARIEEEVLVTETGCEVLTRFPAEELLVAGTRYYRGVDLLVTSSDGPAGGGAAAETASVGIRS</sequence>
<dbReference type="PANTHER" id="PTHR46112">
    <property type="entry name" value="AMINOPEPTIDASE"/>
    <property type="match status" value="1"/>
</dbReference>
<proteinExistence type="predicted"/>